<proteinExistence type="predicted"/>
<name>A0A5E4NRY1_9HEMI</name>
<dbReference type="Proteomes" id="UP000325440">
    <property type="component" value="Unassembled WGS sequence"/>
</dbReference>
<dbReference type="AlphaFoldDB" id="A0A5E4NRY1"/>
<gene>
    <name evidence="1" type="ORF">CINCED_3A005730</name>
</gene>
<accession>A0A5E4NRY1</accession>
<reference evidence="1 2" key="1">
    <citation type="submission" date="2019-08" db="EMBL/GenBank/DDBJ databases">
        <authorList>
            <person name="Alioto T."/>
            <person name="Alioto T."/>
            <person name="Gomez Garrido J."/>
        </authorList>
    </citation>
    <scope>NUCLEOTIDE SEQUENCE [LARGE SCALE GENOMIC DNA]</scope>
</reference>
<sequence>MGNKKQKLSKVKKNRGNVSSLLNWQTHRIQKTTFPKRTKIIDGPDEKYGAVNELECFVVDKILRDEEFWKNNIEPQCTKFYMESLVPEIIDSRFDRGLPIRSGLPEP</sequence>
<organism evidence="1 2">
    <name type="scientific">Cinara cedri</name>
    <dbReference type="NCBI Taxonomy" id="506608"/>
    <lineage>
        <taxon>Eukaryota</taxon>
        <taxon>Metazoa</taxon>
        <taxon>Ecdysozoa</taxon>
        <taxon>Arthropoda</taxon>
        <taxon>Hexapoda</taxon>
        <taxon>Insecta</taxon>
        <taxon>Pterygota</taxon>
        <taxon>Neoptera</taxon>
        <taxon>Paraneoptera</taxon>
        <taxon>Hemiptera</taxon>
        <taxon>Sternorrhyncha</taxon>
        <taxon>Aphidomorpha</taxon>
        <taxon>Aphidoidea</taxon>
        <taxon>Aphididae</taxon>
        <taxon>Lachninae</taxon>
        <taxon>Cinara</taxon>
    </lineage>
</organism>
<dbReference type="OrthoDB" id="6781756at2759"/>
<protein>
    <submittedName>
        <fullName evidence="1">Uncharacterized protein</fullName>
    </submittedName>
</protein>
<dbReference type="EMBL" id="CABPRJ010002410">
    <property type="protein sequence ID" value="VVC45700.1"/>
    <property type="molecule type" value="Genomic_DNA"/>
</dbReference>
<evidence type="ECO:0000313" key="2">
    <source>
        <dbReference type="Proteomes" id="UP000325440"/>
    </source>
</evidence>
<evidence type="ECO:0000313" key="1">
    <source>
        <dbReference type="EMBL" id="VVC45700.1"/>
    </source>
</evidence>
<keyword evidence="2" id="KW-1185">Reference proteome</keyword>